<evidence type="ECO:0000256" key="2">
    <source>
        <dbReference type="ARBA" id="ARBA00023445"/>
    </source>
</evidence>
<dbReference type="Proteomes" id="UP000654918">
    <property type="component" value="Unassembled WGS sequence"/>
</dbReference>
<feature type="domain" description="NAD-dependent epimerase/dehydratase" evidence="3">
    <location>
        <begin position="14"/>
        <end position="235"/>
    </location>
</feature>
<dbReference type="EMBL" id="WIGO01000106">
    <property type="protein sequence ID" value="KAF6829570.1"/>
    <property type="molecule type" value="Genomic_DNA"/>
</dbReference>
<sequence length="367" mass="40368">MSGPETTIPKGSWVLVTGATGHIAAHTVKQFLERGFKVRGTVRDLKAAAWLTEDVLKPFADRGDLELVQVPDLGAKNAFDEAIAGVSAIVHIASILSFSDKPEEVIGPVVDSVVSILDAAAREPSVKSFVYTSSIAAAIDIHPGSTGHVGPDTWNDKSVEIARGTPPGDGGFEYPYMVYQASKVEAEKAVWAYVKEKSTQYTVNVISPSTVLGEGFCEKHAVSPYPWVKNLYEGNEESGELWQASKLLFQKQSRFLKRLTVRNTVIQVDVKDVALLHVAAALDPECNGARLQAWGEYCNMNDMLAVLRVLYPEHKFMDDFPNQTKLEITADFDQQLALLKKWGGQDGWTPMDESVADEMKGVLKWFH</sequence>
<evidence type="ECO:0000256" key="1">
    <source>
        <dbReference type="ARBA" id="ARBA00023002"/>
    </source>
</evidence>
<dbReference type="InterPro" id="IPR001509">
    <property type="entry name" value="Epimerase_deHydtase"/>
</dbReference>
<dbReference type="Pfam" id="PF01370">
    <property type="entry name" value="Epimerase"/>
    <property type="match status" value="1"/>
</dbReference>
<gene>
    <name evidence="4" type="ORF">CPLU01_07856</name>
</gene>
<comment type="similarity">
    <text evidence="2">Belongs to the NAD(P)-dependent epimerase/dehydratase family. Dihydroflavonol-4-reductase subfamily.</text>
</comment>
<dbReference type="PANTHER" id="PTHR10366:SF562">
    <property type="entry name" value="ALDEHYDE REDUCTASE II (AFU_ORTHOLOGUE AFUA_1G11360)"/>
    <property type="match status" value="1"/>
</dbReference>
<evidence type="ECO:0000259" key="3">
    <source>
        <dbReference type="Pfam" id="PF01370"/>
    </source>
</evidence>
<evidence type="ECO:0000313" key="4">
    <source>
        <dbReference type="EMBL" id="KAF6829570.1"/>
    </source>
</evidence>
<dbReference type="AlphaFoldDB" id="A0A8H6KDZ0"/>
<dbReference type="GO" id="GO:0016616">
    <property type="term" value="F:oxidoreductase activity, acting on the CH-OH group of donors, NAD or NADP as acceptor"/>
    <property type="evidence" value="ECO:0007669"/>
    <property type="project" value="TreeGrafter"/>
</dbReference>
<dbReference type="InterPro" id="IPR036291">
    <property type="entry name" value="NAD(P)-bd_dom_sf"/>
</dbReference>
<dbReference type="Gene3D" id="3.40.50.720">
    <property type="entry name" value="NAD(P)-binding Rossmann-like Domain"/>
    <property type="match status" value="1"/>
</dbReference>
<comment type="caution">
    <text evidence="4">The sequence shown here is derived from an EMBL/GenBank/DDBJ whole genome shotgun (WGS) entry which is preliminary data.</text>
</comment>
<protein>
    <recommendedName>
        <fullName evidence="3">NAD-dependent epimerase/dehydratase domain-containing protein</fullName>
    </recommendedName>
</protein>
<dbReference type="InterPro" id="IPR050425">
    <property type="entry name" value="NAD(P)_dehydrat-like"/>
</dbReference>
<dbReference type="SUPFAM" id="SSF51735">
    <property type="entry name" value="NAD(P)-binding Rossmann-fold domains"/>
    <property type="match status" value="1"/>
</dbReference>
<keyword evidence="5" id="KW-1185">Reference proteome</keyword>
<dbReference type="PANTHER" id="PTHR10366">
    <property type="entry name" value="NAD DEPENDENT EPIMERASE/DEHYDRATASE"/>
    <property type="match status" value="1"/>
</dbReference>
<proteinExistence type="inferred from homology"/>
<keyword evidence="1" id="KW-0560">Oxidoreductase</keyword>
<accession>A0A8H6KDZ0</accession>
<name>A0A8H6KDZ0_9PEZI</name>
<reference evidence="4" key="1">
    <citation type="journal article" date="2020" name="Phytopathology">
        <title>Genome Sequence Resources of Colletotrichum truncatum, C. plurivorum, C. musicola, and C. sojae: Four Species Pathogenic to Soybean (Glycine max).</title>
        <authorList>
            <person name="Rogerio F."/>
            <person name="Boufleur T.R."/>
            <person name="Ciampi-Guillardi M."/>
            <person name="Sukno S.A."/>
            <person name="Thon M.R."/>
            <person name="Massola Junior N.S."/>
            <person name="Baroncelli R."/>
        </authorList>
    </citation>
    <scope>NUCLEOTIDE SEQUENCE</scope>
    <source>
        <strain evidence="4">LFN00145</strain>
    </source>
</reference>
<organism evidence="4 5">
    <name type="scientific">Colletotrichum plurivorum</name>
    <dbReference type="NCBI Taxonomy" id="2175906"/>
    <lineage>
        <taxon>Eukaryota</taxon>
        <taxon>Fungi</taxon>
        <taxon>Dikarya</taxon>
        <taxon>Ascomycota</taxon>
        <taxon>Pezizomycotina</taxon>
        <taxon>Sordariomycetes</taxon>
        <taxon>Hypocreomycetidae</taxon>
        <taxon>Glomerellales</taxon>
        <taxon>Glomerellaceae</taxon>
        <taxon>Colletotrichum</taxon>
        <taxon>Colletotrichum orchidearum species complex</taxon>
    </lineage>
</organism>
<evidence type="ECO:0000313" key="5">
    <source>
        <dbReference type="Proteomes" id="UP000654918"/>
    </source>
</evidence>